<dbReference type="EMBL" id="JAEFBJ010000008">
    <property type="protein sequence ID" value="KAG7580794.1"/>
    <property type="molecule type" value="Genomic_DNA"/>
</dbReference>
<reference evidence="3 4" key="1">
    <citation type="submission" date="2020-12" db="EMBL/GenBank/DDBJ databases">
        <title>Concerted genomic and epigenomic changes stabilize Arabidopsis allopolyploids.</title>
        <authorList>
            <person name="Chen Z."/>
        </authorList>
    </citation>
    <scope>NUCLEOTIDE SEQUENCE [LARGE SCALE GENOMIC DNA]</scope>
    <source>
        <strain evidence="3">As9502</strain>
        <tissue evidence="3">Leaf</tissue>
    </source>
</reference>
<dbReference type="AlphaFoldDB" id="A0A8T2B6E1"/>
<dbReference type="GO" id="GO:0031573">
    <property type="term" value="P:mitotic intra-S DNA damage checkpoint signaling"/>
    <property type="evidence" value="ECO:0007669"/>
    <property type="project" value="TreeGrafter"/>
</dbReference>
<evidence type="ECO:0000313" key="4">
    <source>
        <dbReference type="Proteomes" id="UP000694251"/>
    </source>
</evidence>
<evidence type="ECO:0000256" key="1">
    <source>
        <dbReference type="SAM" id="MobiDB-lite"/>
    </source>
</evidence>
<evidence type="ECO:0000313" key="3">
    <source>
        <dbReference type="EMBL" id="KAG7580794.1"/>
    </source>
</evidence>
<dbReference type="Pfam" id="PF00112">
    <property type="entry name" value="Peptidase_C1"/>
    <property type="match status" value="1"/>
</dbReference>
<dbReference type="SMART" id="SM00645">
    <property type="entry name" value="Pept_C1"/>
    <property type="match status" value="1"/>
</dbReference>
<name>A0A8T2B6E1_ARASU</name>
<feature type="domain" description="Peptidase C1A papain C-terminal" evidence="2">
    <location>
        <begin position="354"/>
        <end position="563"/>
    </location>
</feature>
<dbReference type="Pfam" id="PF04139">
    <property type="entry name" value="Rad9"/>
    <property type="match status" value="1"/>
</dbReference>
<proteinExistence type="predicted"/>
<organism evidence="3 4">
    <name type="scientific">Arabidopsis suecica</name>
    <name type="common">Swedish thale-cress</name>
    <name type="synonym">Cardaminopsis suecica</name>
    <dbReference type="NCBI Taxonomy" id="45249"/>
    <lineage>
        <taxon>Eukaryota</taxon>
        <taxon>Viridiplantae</taxon>
        <taxon>Streptophyta</taxon>
        <taxon>Embryophyta</taxon>
        <taxon>Tracheophyta</taxon>
        <taxon>Spermatophyta</taxon>
        <taxon>Magnoliopsida</taxon>
        <taxon>eudicotyledons</taxon>
        <taxon>Gunneridae</taxon>
        <taxon>Pentapetalae</taxon>
        <taxon>rosids</taxon>
        <taxon>malvids</taxon>
        <taxon>Brassicales</taxon>
        <taxon>Brassicaceae</taxon>
        <taxon>Camelineae</taxon>
        <taxon>Arabidopsis</taxon>
    </lineage>
</organism>
<dbReference type="Proteomes" id="UP000694251">
    <property type="component" value="Chromosome 8"/>
</dbReference>
<feature type="region of interest" description="Disordered" evidence="1">
    <location>
        <begin position="307"/>
        <end position="345"/>
    </location>
</feature>
<dbReference type="OrthoDB" id="1064180at2759"/>
<dbReference type="GO" id="GO:0006508">
    <property type="term" value="P:proteolysis"/>
    <property type="evidence" value="ECO:0007669"/>
    <property type="project" value="InterPro"/>
</dbReference>
<protein>
    <submittedName>
        <fullName evidence="3">Papain-like cysteine peptidase superfamily</fullName>
    </submittedName>
</protein>
<dbReference type="PANTHER" id="PTHR15237">
    <property type="entry name" value="DNA REPAIR PROTEIN RAD9"/>
    <property type="match status" value="1"/>
</dbReference>
<dbReference type="InterPro" id="IPR007268">
    <property type="entry name" value="Rad9/Ddc1"/>
</dbReference>
<evidence type="ECO:0000259" key="2">
    <source>
        <dbReference type="SMART" id="SM00645"/>
    </source>
</evidence>
<dbReference type="GO" id="GO:0000076">
    <property type="term" value="P:DNA replication checkpoint signaling"/>
    <property type="evidence" value="ECO:0007669"/>
    <property type="project" value="TreeGrafter"/>
</dbReference>
<dbReference type="GO" id="GO:0030896">
    <property type="term" value="C:checkpoint clamp complex"/>
    <property type="evidence" value="ECO:0007669"/>
    <property type="project" value="InterPro"/>
</dbReference>
<dbReference type="CDD" id="cd02619">
    <property type="entry name" value="Peptidase_C1"/>
    <property type="match status" value="1"/>
</dbReference>
<sequence>MIHVLLMLWSDRSFFVESNVFGDYAVSGNGTRFRTERTIGETARSVLRNPLGSVDHMSLQLPELVDASKMKWTLECYSGTKKRYWFTYKVKPDIQNLLLDRTKFPSSLIVQPPNFYKLLETFQSSDAASKRGTRAVGFRSYVDPTKGGFLQYNQTGDHVELIFSVEELKAFLAFCKACGADLHLFLEKAGEPILMAQNLYMDDGSSSNFDVMLVLATKLVSQLQDAVKSIGACTAEEVRSQFQERSRQSSFENPSLLRRVWSQVSDGDSTLLWVDRLIEFLKLTHSGEFSDYTSFLKELEVEHGDAKIGGKKKKQNRQAQSKKDVQAIEKAQAPQQSQSSEEEESVHEIFSRDGTITRDWTLIKGFIIGLVLDQKKDDICWAIVLVRLVQAIYNIGRPIAQQYVFSIDELVDQIKGDEDKSFKLSNLNLALNHIKKHGVMKKPSTSSGSEKAGALGLRVKKDLKLYKDVDAAFVQAKVDRFPVGLSLEVTEEFEYLPKDKIYILPKKREIRPDTRLHMVLVVGYGFTEDGQLFFIIQNSWGTTWSLRGFARIIIQHNCDVIGLDE</sequence>
<dbReference type="GO" id="GO:0071479">
    <property type="term" value="P:cellular response to ionizing radiation"/>
    <property type="evidence" value="ECO:0007669"/>
    <property type="project" value="TreeGrafter"/>
</dbReference>
<comment type="caution">
    <text evidence="3">The sequence shown here is derived from an EMBL/GenBank/DDBJ whole genome shotgun (WGS) entry which is preliminary data.</text>
</comment>
<dbReference type="GO" id="GO:0006281">
    <property type="term" value="P:DNA repair"/>
    <property type="evidence" value="ECO:0007669"/>
    <property type="project" value="TreeGrafter"/>
</dbReference>
<gene>
    <name evidence="3" type="ORF">ISN44_As08g005550</name>
</gene>
<dbReference type="PANTHER" id="PTHR15237:SF0">
    <property type="entry name" value="CELL CYCLE CHECKPOINT CONTROL PROTEIN"/>
    <property type="match status" value="1"/>
</dbReference>
<dbReference type="GO" id="GO:0008234">
    <property type="term" value="F:cysteine-type peptidase activity"/>
    <property type="evidence" value="ECO:0007669"/>
    <property type="project" value="InterPro"/>
</dbReference>
<accession>A0A8T2B6E1</accession>
<dbReference type="InterPro" id="IPR000668">
    <property type="entry name" value="Peptidase_C1A_C"/>
</dbReference>
<keyword evidence="4" id="KW-1185">Reference proteome</keyword>